<reference evidence="1 2" key="1">
    <citation type="journal article" date="2024" name="Plant Biotechnol. J.">
        <title>Genome and CRISPR/Cas9 system of a widespread forest tree (Populus alba) in the world.</title>
        <authorList>
            <person name="Liu Y.J."/>
            <person name="Jiang P.F."/>
            <person name="Han X.M."/>
            <person name="Li X.Y."/>
            <person name="Wang H.M."/>
            <person name="Wang Y.J."/>
            <person name="Wang X.X."/>
            <person name="Zeng Q.Y."/>
        </authorList>
    </citation>
    <scope>NUCLEOTIDE SEQUENCE [LARGE SCALE GENOMIC DNA]</scope>
    <source>
        <strain evidence="2">cv. PAL-ZL1</strain>
    </source>
</reference>
<gene>
    <name evidence="1" type="ORF">D5086_032273</name>
</gene>
<protein>
    <submittedName>
        <fullName evidence="1">Uncharacterized protein</fullName>
    </submittedName>
</protein>
<proteinExistence type="predicted"/>
<accession>A0ACC4AKX1</accession>
<evidence type="ECO:0000313" key="1">
    <source>
        <dbReference type="EMBL" id="KAL3566858.1"/>
    </source>
</evidence>
<organism evidence="1 2">
    <name type="scientific">Populus alba</name>
    <name type="common">White poplar</name>
    <dbReference type="NCBI Taxonomy" id="43335"/>
    <lineage>
        <taxon>Eukaryota</taxon>
        <taxon>Viridiplantae</taxon>
        <taxon>Streptophyta</taxon>
        <taxon>Embryophyta</taxon>
        <taxon>Tracheophyta</taxon>
        <taxon>Spermatophyta</taxon>
        <taxon>Magnoliopsida</taxon>
        <taxon>eudicotyledons</taxon>
        <taxon>Gunneridae</taxon>
        <taxon>Pentapetalae</taxon>
        <taxon>rosids</taxon>
        <taxon>fabids</taxon>
        <taxon>Malpighiales</taxon>
        <taxon>Salicaceae</taxon>
        <taxon>Saliceae</taxon>
        <taxon>Populus</taxon>
    </lineage>
</organism>
<dbReference type="Proteomes" id="UP000309997">
    <property type="component" value="Unassembled WGS sequence"/>
</dbReference>
<evidence type="ECO:0000313" key="2">
    <source>
        <dbReference type="Proteomes" id="UP000309997"/>
    </source>
</evidence>
<name>A0ACC4AKX1_POPAL</name>
<comment type="caution">
    <text evidence="1">The sequence shown here is derived from an EMBL/GenBank/DDBJ whole genome shotgun (WGS) entry which is preliminary data.</text>
</comment>
<sequence>MVDNGVIIDSGTAYTWLAQDAYNALSEQVQSLFRETLQRYRGMTNQLCYVGSVREDLSGFPVVTFHFTNRAQLVLDTQSMFLHIAPIVFCLAIGSSAVNEDNSKNLSVIGMMAKQNYNMGYELVKTSCTSKELIVSFLRTRA</sequence>
<dbReference type="EMBL" id="RCHU02000018">
    <property type="protein sequence ID" value="KAL3566858.1"/>
    <property type="molecule type" value="Genomic_DNA"/>
</dbReference>
<keyword evidence="2" id="KW-1185">Reference proteome</keyword>